<accession>A0A8T0WGB6</accession>
<dbReference type="InterPro" id="IPR007201">
    <property type="entry name" value="Mei2-like_Rrm_C"/>
</dbReference>
<feature type="compositionally biased region" description="Basic residues" evidence="2">
    <location>
        <begin position="145"/>
        <end position="159"/>
    </location>
</feature>
<dbReference type="GO" id="GO:0003723">
    <property type="term" value="F:RNA binding"/>
    <property type="evidence" value="ECO:0007669"/>
    <property type="project" value="UniProtKB-UniRule"/>
</dbReference>
<keyword evidence="5" id="KW-1185">Reference proteome</keyword>
<reference evidence="4 5" key="1">
    <citation type="submission" date="2020-05" db="EMBL/GenBank/DDBJ databases">
        <title>WGS assembly of Panicum virgatum.</title>
        <authorList>
            <person name="Lovell J.T."/>
            <person name="Jenkins J."/>
            <person name="Shu S."/>
            <person name="Juenger T.E."/>
            <person name="Schmutz J."/>
        </authorList>
    </citation>
    <scope>NUCLEOTIDE SEQUENCE [LARGE SCALE GENOMIC DNA]</scope>
    <source>
        <strain evidence="5">cv. AP13</strain>
    </source>
</reference>
<dbReference type="InterPro" id="IPR000504">
    <property type="entry name" value="RRM_dom"/>
</dbReference>
<dbReference type="InterPro" id="IPR012677">
    <property type="entry name" value="Nucleotide-bd_a/b_plait_sf"/>
</dbReference>
<feature type="region of interest" description="Disordered" evidence="2">
    <location>
        <begin position="130"/>
        <end position="178"/>
    </location>
</feature>
<evidence type="ECO:0000259" key="3">
    <source>
        <dbReference type="PROSITE" id="PS50102"/>
    </source>
</evidence>
<sequence length="355" mass="38197">MAAATKLNPAAPPFPFPYALHLAPSAPPPFPLADAACPPQFPCVTYCCVAAPPAGHIGFCFPVQPPPPPQPAVCKGGVPAATHGRPPHKLMAAFSGLGGAGKRQAAAVKPWKEPARAAVPALVPAAPRKPWVPRRKAERSAAKAKAPRPRKAVGPRARKAAQAQREGSPRTYTTRGQQCWVPRPKPELVLGWSTTTIMLRNIPNKLRSSDMISLLDQHCKRVNKDAGAVVSAYDVLYLPMDFRRGCNFGYAFVNLTSPEAAHRLYRSLEGRGWTVPGSKKVIRIDPAKIQGKEPLVRHLQRMKLQCADEEFLPAAFSPPRDGVTAGTTVRRLGRLARRPTTTTTTCAAAPAPKDS</sequence>
<name>A0A8T0WGB6_PANVG</name>
<gene>
    <name evidence="4" type="ORF">PVAP13_1NG020336</name>
</gene>
<organism evidence="4 5">
    <name type="scientific">Panicum virgatum</name>
    <name type="common">Blackwell switchgrass</name>
    <dbReference type="NCBI Taxonomy" id="38727"/>
    <lineage>
        <taxon>Eukaryota</taxon>
        <taxon>Viridiplantae</taxon>
        <taxon>Streptophyta</taxon>
        <taxon>Embryophyta</taxon>
        <taxon>Tracheophyta</taxon>
        <taxon>Spermatophyta</taxon>
        <taxon>Magnoliopsida</taxon>
        <taxon>Liliopsida</taxon>
        <taxon>Poales</taxon>
        <taxon>Poaceae</taxon>
        <taxon>PACMAD clade</taxon>
        <taxon>Panicoideae</taxon>
        <taxon>Panicodae</taxon>
        <taxon>Paniceae</taxon>
        <taxon>Panicinae</taxon>
        <taxon>Panicum</taxon>
        <taxon>Panicum sect. Hiantes</taxon>
    </lineage>
</organism>
<protein>
    <recommendedName>
        <fullName evidence="3">RRM domain-containing protein</fullName>
    </recommendedName>
</protein>
<comment type="caution">
    <text evidence="4">The sequence shown here is derived from an EMBL/GenBank/DDBJ whole genome shotgun (WGS) entry which is preliminary data.</text>
</comment>
<evidence type="ECO:0000313" key="5">
    <source>
        <dbReference type="Proteomes" id="UP000823388"/>
    </source>
</evidence>
<dbReference type="Pfam" id="PF04059">
    <property type="entry name" value="RRM_2"/>
    <property type="match status" value="1"/>
</dbReference>
<dbReference type="EMBL" id="CM029038">
    <property type="protein sequence ID" value="KAG2648621.1"/>
    <property type="molecule type" value="Genomic_DNA"/>
</dbReference>
<keyword evidence="1" id="KW-0694">RNA-binding</keyword>
<dbReference type="Proteomes" id="UP000823388">
    <property type="component" value="Chromosome 1N"/>
</dbReference>
<dbReference type="PROSITE" id="PS50102">
    <property type="entry name" value="RRM"/>
    <property type="match status" value="1"/>
</dbReference>
<dbReference type="OrthoDB" id="417481at2759"/>
<evidence type="ECO:0000313" key="4">
    <source>
        <dbReference type="EMBL" id="KAG2648621.1"/>
    </source>
</evidence>
<dbReference type="AlphaFoldDB" id="A0A8T0WGB6"/>
<evidence type="ECO:0000256" key="2">
    <source>
        <dbReference type="SAM" id="MobiDB-lite"/>
    </source>
</evidence>
<feature type="domain" description="RRM" evidence="3">
    <location>
        <begin position="195"/>
        <end position="289"/>
    </location>
</feature>
<dbReference type="Gene3D" id="3.30.70.330">
    <property type="match status" value="1"/>
</dbReference>
<proteinExistence type="predicted"/>
<dbReference type="SUPFAM" id="SSF54928">
    <property type="entry name" value="RNA-binding domain, RBD"/>
    <property type="match status" value="1"/>
</dbReference>
<dbReference type="InterPro" id="IPR035979">
    <property type="entry name" value="RBD_domain_sf"/>
</dbReference>
<evidence type="ECO:0000256" key="1">
    <source>
        <dbReference type="PROSITE-ProRule" id="PRU00176"/>
    </source>
</evidence>